<name>A0A151GK50_DRECN</name>
<dbReference type="AlphaFoldDB" id="A0A151GK50"/>
<dbReference type="InterPro" id="IPR036188">
    <property type="entry name" value="FAD/NAD-bd_sf"/>
</dbReference>
<gene>
    <name evidence="6" type="ORF">DCS_04478</name>
</gene>
<keyword evidence="2" id="KW-0285">Flavoprotein</keyword>
<reference evidence="6 7" key="1">
    <citation type="journal article" date="2016" name="Sci. Rep.">
        <title>Insights into Adaptations to a Near-Obligate Nematode Endoparasitic Lifestyle from the Finished Genome of Drechmeria coniospora.</title>
        <authorList>
            <person name="Zhang L."/>
            <person name="Zhou Z."/>
            <person name="Guo Q."/>
            <person name="Fokkens L."/>
            <person name="Miskei M."/>
            <person name="Pocsi I."/>
            <person name="Zhang W."/>
            <person name="Chen M."/>
            <person name="Wang L."/>
            <person name="Sun Y."/>
            <person name="Donzelli B.G."/>
            <person name="Gibson D.M."/>
            <person name="Nelson D.R."/>
            <person name="Luo J.G."/>
            <person name="Rep M."/>
            <person name="Liu H."/>
            <person name="Yang S."/>
            <person name="Wang J."/>
            <person name="Krasnoff S.B."/>
            <person name="Xu Y."/>
            <person name="Molnar I."/>
            <person name="Lin M."/>
        </authorList>
    </citation>
    <scope>NUCLEOTIDE SEQUENCE [LARGE SCALE GENOMIC DNA]</scope>
    <source>
        <strain evidence="6 7">ARSEF 6962</strain>
    </source>
</reference>
<keyword evidence="7" id="KW-1185">Reference proteome</keyword>
<evidence type="ECO:0000256" key="2">
    <source>
        <dbReference type="ARBA" id="ARBA00022630"/>
    </source>
</evidence>
<dbReference type="GO" id="GO:0004499">
    <property type="term" value="F:N,N-dimethylaniline monooxygenase activity"/>
    <property type="evidence" value="ECO:0007669"/>
    <property type="project" value="InterPro"/>
</dbReference>
<comment type="cofactor">
    <cofactor evidence="1">
        <name>FAD</name>
        <dbReference type="ChEBI" id="CHEBI:57692"/>
    </cofactor>
</comment>
<dbReference type="GeneID" id="63717121"/>
<dbReference type="PANTHER" id="PTHR43872:SF1">
    <property type="entry name" value="MONOOXYGENASE, PUTATIVE (AFU_ORTHOLOGUE AFUA_8G02570)-RELATED"/>
    <property type="match status" value="1"/>
</dbReference>
<dbReference type="GO" id="GO:0050661">
    <property type="term" value="F:NADP binding"/>
    <property type="evidence" value="ECO:0007669"/>
    <property type="project" value="InterPro"/>
</dbReference>
<dbReference type="InterPro" id="IPR020946">
    <property type="entry name" value="Flavin_mOase-like"/>
</dbReference>
<evidence type="ECO:0000313" key="7">
    <source>
        <dbReference type="Proteomes" id="UP000076580"/>
    </source>
</evidence>
<protein>
    <submittedName>
        <fullName evidence="6">Flavin-binding monooxygenase</fullName>
    </submittedName>
</protein>
<dbReference type="Proteomes" id="UP000076580">
    <property type="component" value="Chromosome 02"/>
</dbReference>
<sequence length="490" mass="55714">MHEISEHHDIVILGAGLSGINTAHVLREKLPHRKVTILEARSTTGGTWNFFRYPGFRSDSYMSTFGLRWFPWPHDSKMASGPEIAAYLEDAARDDGCLDEIRFRHKVTRCEWRDEDQFWTLDVDADGEEKRFSARFLFACTGYYSYEKALEADIPGIERFQGTVAHPQWWPKDLDYRSKRVVIIGSGATAYTMVPAMADDVASVTMLQRSPSYAVSVPTTSTFDRLLRLLLPAFAANWFIWWKDLGFELLTTQLLLRFPNLGRRALTTQLKQEIPKDVDADVHFNPRYNPFQQRLCMCPDGDFFKAMHRDNVEVVTDVVDTVTADGILLQSGRRLDADIIVTATGLYFQILDGMHPVVNGVPVDPGAQYTWRGGMLESLPNAAFIVAYVTQSWTPGADVMAKMVVRVLRAMESKRATKVVPVLERYKGMPRRIAVDANSNYFLRAADRIPKVTGEGPWYGRTHWMRDIWALWFGSMEDGLVYSGEAKKNT</sequence>
<proteinExistence type="predicted"/>
<keyword evidence="5 6" id="KW-0503">Monooxygenase</keyword>
<evidence type="ECO:0000256" key="4">
    <source>
        <dbReference type="ARBA" id="ARBA00023002"/>
    </source>
</evidence>
<evidence type="ECO:0000313" key="6">
    <source>
        <dbReference type="EMBL" id="KYK57468.1"/>
    </source>
</evidence>
<dbReference type="InParanoid" id="A0A151GK50"/>
<dbReference type="EMBL" id="LAYC01000002">
    <property type="protein sequence ID" value="KYK57468.1"/>
    <property type="molecule type" value="Genomic_DNA"/>
</dbReference>
<dbReference type="STRING" id="98403.A0A151GK50"/>
<accession>A0A151GK50</accession>
<comment type="caution">
    <text evidence="6">The sequence shown here is derived from an EMBL/GenBank/DDBJ whole genome shotgun (WGS) entry which is preliminary data.</text>
</comment>
<keyword evidence="4" id="KW-0560">Oxidoreductase</keyword>
<evidence type="ECO:0000256" key="5">
    <source>
        <dbReference type="ARBA" id="ARBA00023033"/>
    </source>
</evidence>
<dbReference type="GO" id="GO:0050660">
    <property type="term" value="F:flavin adenine dinucleotide binding"/>
    <property type="evidence" value="ECO:0007669"/>
    <property type="project" value="InterPro"/>
</dbReference>
<dbReference type="RefSeq" id="XP_040656820.1">
    <property type="nucleotide sequence ID" value="XM_040801787.1"/>
</dbReference>
<evidence type="ECO:0000256" key="1">
    <source>
        <dbReference type="ARBA" id="ARBA00001974"/>
    </source>
</evidence>
<dbReference type="OrthoDB" id="66881at2759"/>
<dbReference type="PANTHER" id="PTHR43872">
    <property type="entry name" value="MONOOXYGENASE, PUTATIVE (AFU_ORTHOLOGUE AFUA_8G02570)-RELATED"/>
    <property type="match status" value="1"/>
</dbReference>
<dbReference type="Pfam" id="PF00743">
    <property type="entry name" value="FMO-like"/>
    <property type="match status" value="1"/>
</dbReference>
<dbReference type="Gene3D" id="3.50.50.60">
    <property type="entry name" value="FAD/NAD(P)-binding domain"/>
    <property type="match status" value="1"/>
</dbReference>
<organism evidence="6 7">
    <name type="scientific">Drechmeria coniospora</name>
    <name type="common">Nematophagous fungus</name>
    <name type="synonym">Meria coniospora</name>
    <dbReference type="NCBI Taxonomy" id="98403"/>
    <lineage>
        <taxon>Eukaryota</taxon>
        <taxon>Fungi</taxon>
        <taxon>Dikarya</taxon>
        <taxon>Ascomycota</taxon>
        <taxon>Pezizomycotina</taxon>
        <taxon>Sordariomycetes</taxon>
        <taxon>Hypocreomycetidae</taxon>
        <taxon>Hypocreales</taxon>
        <taxon>Ophiocordycipitaceae</taxon>
        <taxon>Drechmeria</taxon>
    </lineage>
</organism>
<keyword evidence="3" id="KW-0274">FAD</keyword>
<dbReference type="InterPro" id="IPR051820">
    <property type="entry name" value="FAD-binding_MO"/>
</dbReference>
<evidence type="ECO:0000256" key="3">
    <source>
        <dbReference type="ARBA" id="ARBA00022827"/>
    </source>
</evidence>
<dbReference type="SUPFAM" id="SSF51905">
    <property type="entry name" value="FAD/NAD(P)-binding domain"/>
    <property type="match status" value="1"/>
</dbReference>